<organism evidence="1 2">
    <name type="scientific">Armillaria novae-zelandiae</name>
    <dbReference type="NCBI Taxonomy" id="153914"/>
    <lineage>
        <taxon>Eukaryota</taxon>
        <taxon>Fungi</taxon>
        <taxon>Dikarya</taxon>
        <taxon>Basidiomycota</taxon>
        <taxon>Agaricomycotina</taxon>
        <taxon>Agaricomycetes</taxon>
        <taxon>Agaricomycetidae</taxon>
        <taxon>Agaricales</taxon>
        <taxon>Marasmiineae</taxon>
        <taxon>Physalacriaceae</taxon>
        <taxon>Armillaria</taxon>
    </lineage>
</organism>
<comment type="caution">
    <text evidence="1">The sequence shown here is derived from an EMBL/GenBank/DDBJ whole genome shotgun (WGS) entry which is preliminary data.</text>
</comment>
<dbReference type="Proteomes" id="UP001175227">
    <property type="component" value="Unassembled WGS sequence"/>
</dbReference>
<dbReference type="AlphaFoldDB" id="A0AA39NRU6"/>
<evidence type="ECO:0000313" key="1">
    <source>
        <dbReference type="EMBL" id="KAK0470692.1"/>
    </source>
</evidence>
<sequence length="213" mass="24042">MIPIFKMDILPKVRRILAAASPHEGEKALTPKHLGLRSFLALHPLDLSLAHNMQLNICEHYHVFSGVWDQTRPFMSGGGYIHYRKVEDGDLDPITHMSYRATQCIDISKTSLSDISTTLKHPVTMPAVWNPLLTNVPAPCQPPSTSTPTSKVMAEHWHGILSQENIVMTCKFLFLLVLQQNDVKEVVIASTSNFNKLNFNIELEIFLTLLKSW</sequence>
<gene>
    <name evidence="1" type="ORF">IW261DRAFT_1425795</name>
</gene>
<evidence type="ECO:0000313" key="2">
    <source>
        <dbReference type="Proteomes" id="UP001175227"/>
    </source>
</evidence>
<proteinExistence type="predicted"/>
<name>A0AA39NRU6_9AGAR</name>
<protein>
    <submittedName>
        <fullName evidence="1">Uncharacterized protein</fullName>
    </submittedName>
</protein>
<dbReference type="EMBL" id="JAUEPR010000061">
    <property type="protein sequence ID" value="KAK0470692.1"/>
    <property type="molecule type" value="Genomic_DNA"/>
</dbReference>
<keyword evidence="2" id="KW-1185">Reference proteome</keyword>
<accession>A0AA39NRU6</accession>
<reference evidence="1" key="1">
    <citation type="submission" date="2023-06" db="EMBL/GenBank/DDBJ databases">
        <authorList>
            <consortium name="Lawrence Berkeley National Laboratory"/>
            <person name="Ahrendt S."/>
            <person name="Sahu N."/>
            <person name="Indic B."/>
            <person name="Wong-Bajracharya J."/>
            <person name="Merenyi Z."/>
            <person name="Ke H.-M."/>
            <person name="Monk M."/>
            <person name="Kocsube S."/>
            <person name="Drula E."/>
            <person name="Lipzen A."/>
            <person name="Balint B."/>
            <person name="Henrissat B."/>
            <person name="Andreopoulos B."/>
            <person name="Martin F.M."/>
            <person name="Harder C.B."/>
            <person name="Rigling D."/>
            <person name="Ford K.L."/>
            <person name="Foster G.D."/>
            <person name="Pangilinan J."/>
            <person name="Papanicolaou A."/>
            <person name="Barry K."/>
            <person name="LaButti K."/>
            <person name="Viragh M."/>
            <person name="Koriabine M."/>
            <person name="Yan M."/>
            <person name="Riley R."/>
            <person name="Champramary S."/>
            <person name="Plett K.L."/>
            <person name="Tsai I.J."/>
            <person name="Slot J."/>
            <person name="Sipos G."/>
            <person name="Plett J."/>
            <person name="Nagy L.G."/>
            <person name="Grigoriev I.V."/>
        </authorList>
    </citation>
    <scope>NUCLEOTIDE SEQUENCE</scope>
    <source>
        <strain evidence="1">ICMP 16352</strain>
    </source>
</reference>